<accession>A0ABR4AU07</accession>
<keyword evidence="1" id="KW-0732">Signal</keyword>
<proteinExistence type="predicted"/>
<feature type="chain" id="PRO_5046933008" evidence="1">
    <location>
        <begin position="23"/>
        <end position="187"/>
    </location>
</feature>
<gene>
    <name evidence="2" type="ORF">ABVK25_010534</name>
</gene>
<keyword evidence="3" id="KW-1185">Reference proteome</keyword>
<dbReference type="EMBL" id="JBHFEH010000069">
    <property type="protein sequence ID" value="KAL2049184.1"/>
    <property type="molecule type" value="Genomic_DNA"/>
</dbReference>
<name>A0ABR4AU07_9LECA</name>
<evidence type="ECO:0000256" key="1">
    <source>
        <dbReference type="SAM" id="SignalP"/>
    </source>
</evidence>
<protein>
    <submittedName>
        <fullName evidence="2">Uncharacterized protein</fullName>
    </submittedName>
</protein>
<evidence type="ECO:0000313" key="3">
    <source>
        <dbReference type="Proteomes" id="UP001590951"/>
    </source>
</evidence>
<evidence type="ECO:0000313" key="2">
    <source>
        <dbReference type="EMBL" id="KAL2049184.1"/>
    </source>
</evidence>
<sequence length="187" mass="19941">MSGSLGMTSILLLILLLTVVHASSYENQSTAINTDQNVLVDCSACWPVNSIFNHSTSLRASTVVSAANATSGLDTGTLASITPAPQISVTVEENWCENEDPKEDGIKDLFKGLNASSKNSCLSLEKENYTTWATARRHQSTRNSVISPPSCDTYCNIQASAAQLHYWPTISPAPNVTTSVGQGGFTL</sequence>
<comment type="caution">
    <text evidence="2">The sequence shown here is derived from an EMBL/GenBank/DDBJ whole genome shotgun (WGS) entry which is preliminary data.</text>
</comment>
<dbReference type="Proteomes" id="UP001590951">
    <property type="component" value="Unassembled WGS sequence"/>
</dbReference>
<feature type="signal peptide" evidence="1">
    <location>
        <begin position="1"/>
        <end position="22"/>
    </location>
</feature>
<organism evidence="2 3">
    <name type="scientific">Lepraria finkii</name>
    <dbReference type="NCBI Taxonomy" id="1340010"/>
    <lineage>
        <taxon>Eukaryota</taxon>
        <taxon>Fungi</taxon>
        <taxon>Dikarya</taxon>
        <taxon>Ascomycota</taxon>
        <taxon>Pezizomycotina</taxon>
        <taxon>Lecanoromycetes</taxon>
        <taxon>OSLEUM clade</taxon>
        <taxon>Lecanoromycetidae</taxon>
        <taxon>Lecanorales</taxon>
        <taxon>Lecanorineae</taxon>
        <taxon>Stereocaulaceae</taxon>
        <taxon>Lepraria</taxon>
    </lineage>
</organism>
<reference evidence="2 3" key="1">
    <citation type="submission" date="2024-09" db="EMBL/GenBank/DDBJ databases">
        <title>Rethinking Asexuality: The Enigmatic Case of Functional Sexual Genes in Lepraria (Stereocaulaceae).</title>
        <authorList>
            <person name="Doellman M."/>
            <person name="Sun Y."/>
            <person name="Barcenas-Pena A."/>
            <person name="Lumbsch H.T."/>
            <person name="Grewe F."/>
        </authorList>
    </citation>
    <scope>NUCLEOTIDE SEQUENCE [LARGE SCALE GENOMIC DNA]</scope>
    <source>
        <strain evidence="2 3">Grewe 0041</strain>
    </source>
</reference>